<feature type="region of interest" description="Disordered" evidence="16">
    <location>
        <begin position="691"/>
        <end position="720"/>
    </location>
</feature>
<dbReference type="PRINTS" id="PR00119">
    <property type="entry name" value="CATATPASE"/>
</dbReference>
<keyword evidence="8 15" id="KW-1278">Translocase</keyword>
<feature type="chain" id="PRO_5006878671" description="Phospholipid-transporting ATPase" evidence="17">
    <location>
        <begin position="18"/>
        <end position="1385"/>
    </location>
</feature>
<feature type="transmembrane region" description="Helical" evidence="15">
    <location>
        <begin position="422"/>
        <end position="443"/>
    </location>
</feature>
<dbReference type="PROSITE" id="PS00154">
    <property type="entry name" value="ATPASE_E1_E2"/>
    <property type="match status" value="1"/>
</dbReference>
<dbReference type="NCBIfam" id="TIGR01652">
    <property type="entry name" value="ATPase-Plipid"/>
    <property type="match status" value="2"/>
</dbReference>
<keyword evidence="6 13" id="KW-0067">ATP-binding</keyword>
<dbReference type="SFLD" id="SFLDS00003">
    <property type="entry name" value="Haloacid_Dehalogenase"/>
    <property type="match status" value="1"/>
</dbReference>
<feature type="binding site" evidence="13">
    <location>
        <position position="491"/>
    </location>
    <ligand>
        <name>ATP</name>
        <dbReference type="ChEBI" id="CHEBI:30616"/>
    </ligand>
</feature>
<keyword evidence="17" id="KW-0732">Signal</keyword>
<evidence type="ECO:0000259" key="18">
    <source>
        <dbReference type="Pfam" id="PF16209"/>
    </source>
</evidence>
<feature type="binding site" evidence="13">
    <location>
        <position position="970"/>
    </location>
    <ligand>
        <name>ATP</name>
        <dbReference type="ChEBI" id="CHEBI:30616"/>
    </ligand>
</feature>
<feature type="binding site" evidence="13">
    <location>
        <position position="780"/>
    </location>
    <ligand>
        <name>ATP</name>
        <dbReference type="ChEBI" id="CHEBI:30616"/>
    </ligand>
</feature>
<evidence type="ECO:0000259" key="19">
    <source>
        <dbReference type="Pfam" id="PF16212"/>
    </source>
</evidence>
<feature type="binding site" evidence="13">
    <location>
        <position position="887"/>
    </location>
    <ligand>
        <name>ATP</name>
        <dbReference type="ChEBI" id="CHEBI:30616"/>
    </ligand>
</feature>
<feature type="binding site" evidence="13">
    <location>
        <position position="971"/>
    </location>
    <ligand>
        <name>ATP</name>
        <dbReference type="ChEBI" id="CHEBI:30616"/>
    </ligand>
</feature>
<dbReference type="InterPro" id="IPR023298">
    <property type="entry name" value="ATPase_P-typ_TM_dom_sf"/>
</dbReference>
<keyword evidence="21" id="KW-1185">Reference proteome</keyword>
<dbReference type="GO" id="GO:0140326">
    <property type="term" value="F:ATPase-coupled intramembrane lipid transporter activity"/>
    <property type="evidence" value="ECO:0007669"/>
    <property type="project" value="UniProtKB-EC"/>
</dbReference>
<dbReference type="SFLD" id="SFLDG00002">
    <property type="entry name" value="C1.7:_P-type_atpase_like"/>
    <property type="match status" value="1"/>
</dbReference>
<evidence type="ECO:0000256" key="2">
    <source>
        <dbReference type="ARBA" id="ARBA00008109"/>
    </source>
</evidence>
<evidence type="ECO:0000256" key="17">
    <source>
        <dbReference type="SAM" id="SignalP"/>
    </source>
</evidence>
<feature type="transmembrane region" description="Helical" evidence="15">
    <location>
        <begin position="1226"/>
        <end position="1246"/>
    </location>
</feature>
<keyword evidence="9 15" id="KW-1133">Transmembrane helix</keyword>
<dbReference type="STRING" id="268475.A0A0V1GXV5"/>
<evidence type="ECO:0000256" key="4">
    <source>
        <dbReference type="ARBA" id="ARBA00022723"/>
    </source>
</evidence>
<evidence type="ECO:0000313" key="21">
    <source>
        <dbReference type="Proteomes" id="UP000055024"/>
    </source>
</evidence>
<feature type="binding site" evidence="13">
    <location>
        <position position="822"/>
    </location>
    <ligand>
        <name>ATP</name>
        <dbReference type="ChEBI" id="CHEBI:30616"/>
    </ligand>
</feature>
<dbReference type="SUPFAM" id="SSF81665">
    <property type="entry name" value="Calcium ATPase, transmembrane domain M"/>
    <property type="match status" value="1"/>
</dbReference>
<protein>
    <recommendedName>
        <fullName evidence="15">Phospholipid-transporting ATPase</fullName>
        <ecNumber evidence="15">7.6.2.1</ecNumber>
    </recommendedName>
</protein>
<evidence type="ECO:0000256" key="13">
    <source>
        <dbReference type="PIRSR" id="PIRSR606539-2"/>
    </source>
</evidence>
<dbReference type="Gene3D" id="3.40.50.1000">
    <property type="entry name" value="HAD superfamily/HAD-like"/>
    <property type="match status" value="1"/>
</dbReference>
<feature type="transmembrane region" description="Helical" evidence="15">
    <location>
        <begin position="1252"/>
        <end position="1269"/>
    </location>
</feature>
<feature type="binding site" evidence="14">
    <location>
        <position position="489"/>
    </location>
    <ligand>
        <name>Mg(2+)</name>
        <dbReference type="ChEBI" id="CHEBI:18420"/>
    </ligand>
</feature>
<evidence type="ECO:0000313" key="20">
    <source>
        <dbReference type="EMBL" id="KRZ02969.1"/>
    </source>
</evidence>
<comment type="subcellular location">
    <subcellularLocation>
        <location evidence="1 15">Membrane</location>
        <topology evidence="1 15">Multi-pass membrane protein</topology>
    </subcellularLocation>
</comment>
<feature type="transmembrane region" description="Helical" evidence="15">
    <location>
        <begin position="372"/>
        <end position="394"/>
    </location>
</feature>
<dbReference type="InterPro" id="IPR032630">
    <property type="entry name" value="P_typ_ATPase_c"/>
</dbReference>
<keyword evidence="10 15" id="KW-0472">Membrane</keyword>
<proteinExistence type="inferred from homology"/>
<dbReference type="FunFam" id="2.70.150.10:FF:000054">
    <property type="entry name" value="Phospholipid-transporting ATPase"/>
    <property type="match status" value="1"/>
</dbReference>
<dbReference type="FunFam" id="3.40.50.1000:FF:000130">
    <property type="entry name" value="Phospholipid-transporting ATPase"/>
    <property type="match status" value="1"/>
</dbReference>
<evidence type="ECO:0000256" key="1">
    <source>
        <dbReference type="ARBA" id="ARBA00004141"/>
    </source>
</evidence>
<feature type="binding site" evidence="14">
    <location>
        <position position="1090"/>
    </location>
    <ligand>
        <name>Mg(2+)</name>
        <dbReference type="ChEBI" id="CHEBI:18420"/>
    </ligand>
</feature>
<dbReference type="InterPro" id="IPR023299">
    <property type="entry name" value="ATPase_P-typ_cyto_dom_N"/>
</dbReference>
<evidence type="ECO:0000256" key="5">
    <source>
        <dbReference type="ARBA" id="ARBA00022741"/>
    </source>
</evidence>
<dbReference type="PANTHER" id="PTHR24092:SF218">
    <property type="entry name" value="PHOSPHOLIPID-TRANSPORTING ATPASE"/>
    <property type="match status" value="1"/>
</dbReference>
<dbReference type="NCBIfam" id="TIGR01494">
    <property type="entry name" value="ATPase_P-type"/>
    <property type="match status" value="1"/>
</dbReference>
<evidence type="ECO:0000256" key="9">
    <source>
        <dbReference type="ARBA" id="ARBA00022989"/>
    </source>
</evidence>
<feature type="binding site" evidence="13">
    <location>
        <position position="1090"/>
    </location>
    <ligand>
        <name>ATP</name>
        <dbReference type="ChEBI" id="CHEBI:30616"/>
    </ligand>
</feature>
<comment type="catalytic activity">
    <reaction evidence="11 15">
        <text>ATP + H2O + phospholipidSide 1 = ADP + phosphate + phospholipidSide 2.</text>
        <dbReference type="EC" id="7.6.2.1"/>
    </reaction>
</comment>
<dbReference type="InterPro" id="IPR032631">
    <property type="entry name" value="P-type_ATPase_N"/>
</dbReference>
<sequence>LVTIFLSFSSLIMKCLQVYYLKYYSTFQQQNDRKFYSGMFNWNFPALSFVKTENDNYNKEEYDSSSIEHCCWLPACLKHLLKRSLACIRNKKTYPEYRTVIPNHIYIKEEAKQIPNRHYANNKVKTTKYTLVTFLPKNLFEQFHRLANLYFLFIALLNWVPQVEAYGKFIGLTPILFVLSITAMKDLYEDRRRFKLDKQINHRTCKIFDGITKQYKSSVWESVTVGDIIFLSCNEVVPADILLLNSADSAGVCYIETANIDGENSLKQRVVVVPTNANGQKNKFSPNSFCNSVQCEHPNSQLYKFHGFLFNTDGTKQPLSSRNLLLRGTELRNTDFVEGIVVYAGRETKVMLNNSNTRYKQSKLERMMNSDVAACVLLLLVICFFCALGCYLWLSSFHDFSQIPFLNEFYVGPSSAVADSFVIFWTFIIVLQAMIPISLYVSLEFIKLGQIYAIGQDKQLYDSASNQAVQCRALNIPEDLGQIEYVLSDKTGTLTENLMVFKRCTIAGIDYAVEEKHSNVDNRQARSGRTLAKNIEPNVELLTTLHSLFQKPIDQKNLDHSSQTNSINLRSSECETIYNFFVNMAICNTVVVNAQSNYNTNTGKGIVIRDQSLVDQEAIEQLPLSTEPTWPAKITNTSSTKNESPPPKKKPKSMNSTSVPTFLRSPISMPLFSLSDLIAAKNVNIFKKKARQQANDIDGKDEKSTNKNLSPASAEGEDFTGSEVTLRSLDKQPPKYHSYQALKKLLDLPVFRLPPLLKPKPRSTVSCYRNPIYESESPDELALVHAAAAYGMRLARRQGTRTCVQLPNKQVDVYEILQVLAFSAKRSRMSIIARKMTTPDQLVLYTKGADCTVMNLLSEDYRNSEIGQFNIAECERHLEMYSKEGLRTLCFAMRRLSNEEYNQWLEGYSRAETVQSDVDRNEQIDFWCEQIEQNLQLLGVTAIEDRLQNNVPECIQALREAGIKVWVLTGDKMETAVNIAYASKLFTSETELITLTAKTENEAEISLQTALNRARDAENSTKQAIGLVIDGRTMNFFLKKETQKCFITLASQCTSMICCRTSPNQKGAIAKILKSVMRSQTLAIGDGANDVPMLKCADIGVGICGQEGMQAVMASDFSIPKFAMLQRLLLVHGHWCYDRLSRIVLYFFYKNAILVFLLLWYQFVCGFSAQSLVDPVYLQLYNVLFTAVPPLLFGIVERDVDAETLIKYPQLYRLGRENEVYKKKNFWINMIDAAWQSLAIFIIIFLTADQTDVNMCVIGFVSFSSLLVCSQIHLLSEVQHLTFWMIFVIIGSVVAFYGFALLYNLLSVKCCNPDPPYFVAEIIIQKRYYWETVALIIVSALLPRLLYRLYCNAYFSTNARVRQFRVGEKKKTATMKNQVQLCDNN</sequence>
<feature type="non-terminal residue" evidence="20">
    <location>
        <position position="1"/>
    </location>
</feature>
<dbReference type="GO" id="GO:0005524">
    <property type="term" value="F:ATP binding"/>
    <property type="evidence" value="ECO:0007669"/>
    <property type="project" value="UniProtKB-UniRule"/>
</dbReference>
<dbReference type="InterPro" id="IPR018303">
    <property type="entry name" value="ATPase_P-typ_P_site"/>
</dbReference>
<feature type="binding site" evidence="13">
    <location>
        <position position="847"/>
    </location>
    <ligand>
        <name>ATP</name>
        <dbReference type="ChEBI" id="CHEBI:30616"/>
    </ligand>
</feature>
<feature type="binding site" evidence="13">
    <location>
        <position position="1066"/>
    </location>
    <ligand>
        <name>ATP</name>
        <dbReference type="ChEBI" id="CHEBI:30616"/>
    </ligand>
</feature>
<feature type="signal peptide" evidence="17">
    <location>
        <begin position="1"/>
        <end position="17"/>
    </location>
</feature>
<evidence type="ECO:0000256" key="16">
    <source>
        <dbReference type="SAM" id="MobiDB-lite"/>
    </source>
</evidence>
<evidence type="ECO:0000256" key="14">
    <source>
        <dbReference type="PIRSR" id="PIRSR606539-3"/>
    </source>
</evidence>
<dbReference type="Gene3D" id="3.40.1110.10">
    <property type="entry name" value="Calcium-transporting ATPase, cytoplasmic domain N"/>
    <property type="match status" value="1"/>
</dbReference>
<dbReference type="Pfam" id="PF16212">
    <property type="entry name" value="PhoLip_ATPase_C"/>
    <property type="match status" value="1"/>
</dbReference>
<feature type="transmembrane region" description="Helical" evidence="15">
    <location>
        <begin position="169"/>
        <end position="188"/>
    </location>
</feature>
<feature type="binding site" evidence="13">
    <location>
        <position position="1089"/>
    </location>
    <ligand>
        <name>ATP</name>
        <dbReference type="ChEBI" id="CHEBI:30616"/>
    </ligand>
</feature>
<dbReference type="Gene3D" id="2.70.150.10">
    <property type="entry name" value="Calcium-transporting ATPase, cytoplasmic transduction domain A"/>
    <property type="match status" value="1"/>
</dbReference>
<feature type="binding site" evidence="14">
    <location>
        <position position="491"/>
    </location>
    <ligand>
        <name>Mg(2+)</name>
        <dbReference type="ChEBI" id="CHEBI:18420"/>
    </ligand>
</feature>
<evidence type="ECO:0000256" key="15">
    <source>
        <dbReference type="RuleBase" id="RU362033"/>
    </source>
</evidence>
<name>A0A0V1GXV5_9BILA</name>
<dbReference type="GO" id="GO:0000287">
    <property type="term" value="F:magnesium ion binding"/>
    <property type="evidence" value="ECO:0007669"/>
    <property type="project" value="UniProtKB-UniRule"/>
</dbReference>
<dbReference type="Pfam" id="PF16209">
    <property type="entry name" value="PhoLip_ATPase_N"/>
    <property type="match status" value="1"/>
</dbReference>
<dbReference type="InterPro" id="IPR008250">
    <property type="entry name" value="ATPase_P-typ_transduc_dom_A_sf"/>
</dbReference>
<gene>
    <name evidence="20" type="primary">ATP10D</name>
    <name evidence="20" type="ORF">T11_18480</name>
</gene>
<keyword evidence="5 13" id="KW-0547">Nucleotide-binding</keyword>
<keyword evidence="7 14" id="KW-0460">Magnesium</keyword>
<dbReference type="Pfam" id="PF13246">
    <property type="entry name" value="Cation_ATPase"/>
    <property type="match status" value="1"/>
</dbReference>
<evidence type="ECO:0000256" key="3">
    <source>
        <dbReference type="ARBA" id="ARBA00022692"/>
    </source>
</evidence>
<dbReference type="SUPFAM" id="SSF81653">
    <property type="entry name" value="Calcium ATPase, transduction domain A"/>
    <property type="match status" value="1"/>
</dbReference>
<evidence type="ECO:0000256" key="8">
    <source>
        <dbReference type="ARBA" id="ARBA00022967"/>
    </source>
</evidence>
<feature type="transmembrane region" description="Helical" evidence="15">
    <location>
        <begin position="1328"/>
        <end position="1347"/>
    </location>
</feature>
<feature type="binding site" evidence="13">
    <location>
        <position position="1060"/>
    </location>
    <ligand>
        <name>ATP</name>
        <dbReference type="ChEBI" id="CHEBI:30616"/>
    </ligand>
</feature>
<feature type="domain" description="P-type ATPase N-terminal" evidence="18">
    <location>
        <begin position="105"/>
        <end position="170"/>
    </location>
</feature>
<dbReference type="SUPFAM" id="SSF81660">
    <property type="entry name" value="Metal cation-transporting ATPase, ATP-binding domain N"/>
    <property type="match status" value="1"/>
</dbReference>
<dbReference type="GO" id="GO:0016887">
    <property type="term" value="F:ATP hydrolysis activity"/>
    <property type="evidence" value="ECO:0007669"/>
    <property type="project" value="InterPro"/>
</dbReference>
<comment type="cofactor">
    <cofactor evidence="14">
        <name>Mg(2+)</name>
        <dbReference type="ChEBI" id="CHEBI:18420"/>
    </cofactor>
</comment>
<dbReference type="InterPro" id="IPR006539">
    <property type="entry name" value="P-type_ATPase_IV"/>
</dbReference>
<dbReference type="InterPro" id="IPR044492">
    <property type="entry name" value="P_typ_ATPase_HD_dom"/>
</dbReference>
<feature type="binding site" evidence="14">
    <location>
        <position position="1086"/>
    </location>
    <ligand>
        <name>Mg(2+)</name>
        <dbReference type="ChEBI" id="CHEBI:18420"/>
    </ligand>
</feature>
<dbReference type="InterPro" id="IPR023214">
    <property type="entry name" value="HAD_sf"/>
</dbReference>
<feature type="active site" description="4-aspartylphosphate intermediate" evidence="12">
    <location>
        <position position="489"/>
    </location>
</feature>
<comment type="caution">
    <text evidence="20">The sequence shown here is derived from an EMBL/GenBank/DDBJ whole genome shotgun (WGS) entry which is preliminary data.</text>
</comment>
<dbReference type="SFLD" id="SFLDF00027">
    <property type="entry name" value="p-type_atpase"/>
    <property type="match status" value="1"/>
</dbReference>
<dbReference type="OrthoDB" id="377733at2759"/>
<dbReference type="EMBL" id="JYDP01000209">
    <property type="protein sequence ID" value="KRZ02969.1"/>
    <property type="molecule type" value="Genomic_DNA"/>
</dbReference>
<dbReference type="GO" id="GO:0045332">
    <property type="term" value="P:phospholipid translocation"/>
    <property type="evidence" value="ECO:0007669"/>
    <property type="project" value="TreeGrafter"/>
</dbReference>
<reference evidence="20 21" key="1">
    <citation type="submission" date="2015-01" db="EMBL/GenBank/DDBJ databases">
        <title>Evolution of Trichinella species and genotypes.</title>
        <authorList>
            <person name="Korhonen P.K."/>
            <person name="Edoardo P."/>
            <person name="Giuseppe L.R."/>
            <person name="Gasser R.B."/>
        </authorList>
    </citation>
    <scope>NUCLEOTIDE SEQUENCE [LARGE SCALE GENOMIC DNA]</scope>
    <source>
        <strain evidence="20">ISS1029</strain>
    </source>
</reference>
<dbReference type="GO" id="GO:0005886">
    <property type="term" value="C:plasma membrane"/>
    <property type="evidence" value="ECO:0007669"/>
    <property type="project" value="TreeGrafter"/>
</dbReference>
<evidence type="ECO:0000256" key="12">
    <source>
        <dbReference type="PIRSR" id="PIRSR606539-1"/>
    </source>
</evidence>
<feature type="region of interest" description="Disordered" evidence="16">
    <location>
        <begin position="624"/>
        <end position="659"/>
    </location>
</feature>
<dbReference type="Pfam" id="PF08282">
    <property type="entry name" value="Hydrolase_3"/>
    <property type="match status" value="1"/>
</dbReference>
<keyword evidence="4 14" id="KW-0479">Metal-binding</keyword>
<accession>A0A0V1GXV5</accession>
<dbReference type="InterPro" id="IPR001757">
    <property type="entry name" value="P_typ_ATPase"/>
</dbReference>
<evidence type="ECO:0000256" key="10">
    <source>
        <dbReference type="ARBA" id="ARBA00023136"/>
    </source>
</evidence>
<feature type="binding site" evidence="13">
    <location>
        <position position="969"/>
    </location>
    <ligand>
        <name>ATP</name>
        <dbReference type="ChEBI" id="CHEBI:30616"/>
    </ligand>
</feature>
<dbReference type="PANTHER" id="PTHR24092">
    <property type="entry name" value="PROBABLE PHOSPHOLIPID-TRANSPORTING ATPASE"/>
    <property type="match status" value="1"/>
</dbReference>
<dbReference type="Proteomes" id="UP000055024">
    <property type="component" value="Unassembled WGS sequence"/>
</dbReference>
<dbReference type="EC" id="7.6.2.1" evidence="15"/>
<dbReference type="InterPro" id="IPR036412">
    <property type="entry name" value="HAD-like_sf"/>
</dbReference>
<organism evidence="20 21">
    <name type="scientific">Trichinella zimbabwensis</name>
    <dbReference type="NCBI Taxonomy" id="268475"/>
    <lineage>
        <taxon>Eukaryota</taxon>
        <taxon>Metazoa</taxon>
        <taxon>Ecdysozoa</taxon>
        <taxon>Nematoda</taxon>
        <taxon>Enoplea</taxon>
        <taxon>Dorylaimia</taxon>
        <taxon>Trichinellida</taxon>
        <taxon>Trichinellidae</taxon>
        <taxon>Trichinella</taxon>
    </lineage>
</organism>
<evidence type="ECO:0000256" key="6">
    <source>
        <dbReference type="ARBA" id="ARBA00022840"/>
    </source>
</evidence>
<evidence type="ECO:0000256" key="11">
    <source>
        <dbReference type="ARBA" id="ARBA00034036"/>
    </source>
</evidence>
<feature type="transmembrane region" description="Helical" evidence="15">
    <location>
        <begin position="1281"/>
        <end position="1308"/>
    </location>
</feature>
<dbReference type="SUPFAM" id="SSF56784">
    <property type="entry name" value="HAD-like"/>
    <property type="match status" value="1"/>
</dbReference>
<feature type="transmembrane region" description="Helical" evidence="15">
    <location>
        <begin position="1143"/>
        <end position="1164"/>
    </location>
</feature>
<evidence type="ECO:0000256" key="7">
    <source>
        <dbReference type="ARBA" id="ARBA00022842"/>
    </source>
</evidence>
<comment type="similarity">
    <text evidence="2 15">Belongs to the cation transport ATPase (P-type) (TC 3.A.3) family. Type IV subfamily.</text>
</comment>
<feature type="binding site" evidence="13">
    <location>
        <position position="489"/>
    </location>
    <ligand>
        <name>ATP</name>
        <dbReference type="ChEBI" id="CHEBI:30616"/>
    </ligand>
</feature>
<feature type="domain" description="P-type ATPase C-terminal" evidence="19">
    <location>
        <begin position="1112"/>
        <end position="1356"/>
    </location>
</feature>
<keyword evidence="3 15" id="KW-0812">Transmembrane</keyword>
<feature type="binding site" evidence="13">
    <location>
        <position position="490"/>
    </location>
    <ligand>
        <name>ATP</name>
        <dbReference type="ChEBI" id="CHEBI:30616"/>
    </ligand>
</feature>